<sequence>MTADSPPSDTKSGSSTQSSGIAARIVPDFIRKRYVLKFAVAFAFVMLIIGCVGAIGYSQTQGTVEQNTENQLTSTAKLQADSMGEWVEGMRRQTILLSEGEAVQDGNAESIDAYVSTKKSSVSLEMKNIHYVDASDGSVVASTREGYDGRELSNVSAPWGQQSFYDQLSRHSSVAITNSSYYSGAFSGRVIAFASPVRSQEDGYIVTVGRAEQRVQGLYQPIEGGETVIINGNNEQVLSNGSADQAYTSVESDGDETTAQFERRNDEVIAYTEVPGTDWTVITSTPTSQAFAVRNEVGLNILAMLAVALLGLALTGVVLGRHTVVPIQRLQRKTAEMENGNLDIDLATDRDDEIGHLFAGFKNMRDALREQISEARKAREDAEAARAETEQMNEHLETKANEYRSIMDDAAAGDLTVRMDPESKNDAMSQIGRTFNEMLGEIEATTEQLKNFAGEVATASEQVTASSEEVRSASEQVTESIQEISDGAERQNDSLLTVSSEMDGLSTTTEQIAASSNEVADLAERTAQTGQEGREAAQQAIEGMNSIKAESEGTVTEIEQLQEEVAQIDELLEFITEMANQTNMLALNANIEASRSANGEDSGFGAVAEEVKELATDTKDAAEDIEARLEQIKNQTDTTTTEVRKTSNEIAEHTDSVLEAADALEEIAGYAQETNTGVQEISAATQQQAAATQQVVAMVDEAATISEETTTEAENVAAAAEEQTTALTEVSRSASDLATQASQLSEALDRFDTDAHDRKPSQQLTSKQTEEKVTLNRDNTENRTDSTSADVEGETRQSAEEHDAFSFAESPTKSRQSDKKED</sequence>
<dbReference type="InterPro" id="IPR003660">
    <property type="entry name" value="HAMP_dom"/>
</dbReference>
<dbReference type="Pfam" id="PF00672">
    <property type="entry name" value="HAMP"/>
    <property type="match status" value="2"/>
</dbReference>
<dbReference type="GO" id="GO:0006935">
    <property type="term" value="P:chemotaxis"/>
    <property type="evidence" value="ECO:0007669"/>
    <property type="project" value="InterPro"/>
</dbReference>
<protein>
    <submittedName>
        <fullName evidence="9">Chemotaxis signal transducer protein Htr6</fullName>
    </submittedName>
</protein>
<evidence type="ECO:0000256" key="3">
    <source>
        <dbReference type="PROSITE-ProRule" id="PRU00284"/>
    </source>
</evidence>
<dbReference type="RefSeq" id="WP_343775907.1">
    <property type="nucleotide sequence ID" value="NZ_BAAADV010000008.1"/>
</dbReference>
<keyword evidence="6" id="KW-0812">Transmembrane</keyword>
<feature type="domain" description="HAMP" evidence="8">
    <location>
        <begin position="321"/>
        <end position="373"/>
    </location>
</feature>
<dbReference type="PANTHER" id="PTHR32089:SF112">
    <property type="entry name" value="LYSOZYME-LIKE PROTEIN-RELATED"/>
    <property type="match status" value="1"/>
</dbReference>
<feature type="region of interest" description="Disordered" evidence="5">
    <location>
        <begin position="461"/>
        <end position="491"/>
    </location>
</feature>
<dbReference type="InterPro" id="IPR004090">
    <property type="entry name" value="Chemotax_Me-accpt_rcpt"/>
</dbReference>
<dbReference type="Proteomes" id="UP001500420">
    <property type="component" value="Unassembled WGS sequence"/>
</dbReference>
<proteinExistence type="inferred from homology"/>
<evidence type="ECO:0000256" key="6">
    <source>
        <dbReference type="SAM" id="Phobius"/>
    </source>
</evidence>
<feature type="region of interest" description="Disordered" evidence="5">
    <location>
        <begin position="517"/>
        <end position="539"/>
    </location>
</feature>
<dbReference type="SUPFAM" id="SSF58104">
    <property type="entry name" value="Methyl-accepting chemotaxis protein (MCP) signaling domain"/>
    <property type="match status" value="1"/>
</dbReference>
<feature type="region of interest" description="Disordered" evidence="5">
    <location>
        <begin position="749"/>
        <end position="822"/>
    </location>
</feature>
<dbReference type="Gene3D" id="6.10.340.10">
    <property type="match status" value="1"/>
</dbReference>
<keyword evidence="6" id="KW-0472">Membrane</keyword>
<evidence type="ECO:0000313" key="9">
    <source>
        <dbReference type="EMBL" id="GAA0682808.1"/>
    </source>
</evidence>
<organism evidence="9 10">
    <name type="scientific">Natronoarchaeum mannanilyticum</name>
    <dbReference type="NCBI Taxonomy" id="926360"/>
    <lineage>
        <taxon>Archaea</taxon>
        <taxon>Methanobacteriati</taxon>
        <taxon>Methanobacteriota</taxon>
        <taxon>Stenosarchaea group</taxon>
        <taxon>Halobacteria</taxon>
        <taxon>Halobacteriales</taxon>
        <taxon>Natronoarchaeaceae</taxon>
    </lineage>
</organism>
<keyword evidence="10" id="KW-1185">Reference proteome</keyword>
<dbReference type="GO" id="GO:0004888">
    <property type="term" value="F:transmembrane signaling receptor activity"/>
    <property type="evidence" value="ECO:0007669"/>
    <property type="project" value="InterPro"/>
</dbReference>
<feature type="transmembrane region" description="Helical" evidence="6">
    <location>
        <begin position="34"/>
        <end position="57"/>
    </location>
</feature>
<keyword evidence="4" id="KW-0175">Coiled coil</keyword>
<comment type="caution">
    <text evidence="9">The sequence shown here is derived from an EMBL/GenBank/DDBJ whole genome shotgun (WGS) entry which is preliminary data.</text>
</comment>
<evidence type="ECO:0000259" key="7">
    <source>
        <dbReference type="PROSITE" id="PS50111"/>
    </source>
</evidence>
<evidence type="ECO:0000256" key="1">
    <source>
        <dbReference type="ARBA" id="ARBA00023224"/>
    </source>
</evidence>
<keyword evidence="1 3" id="KW-0807">Transducer</keyword>
<dbReference type="GO" id="GO:0007165">
    <property type="term" value="P:signal transduction"/>
    <property type="evidence" value="ECO:0007669"/>
    <property type="project" value="UniProtKB-KW"/>
</dbReference>
<dbReference type="SMART" id="SM00283">
    <property type="entry name" value="MA"/>
    <property type="match status" value="1"/>
</dbReference>
<feature type="coiled-coil region" evidence="4">
    <location>
        <begin position="361"/>
        <end position="406"/>
    </location>
</feature>
<comment type="similarity">
    <text evidence="2">Belongs to the methyl-accepting chemotaxis (MCP) protein family.</text>
</comment>
<dbReference type="PROSITE" id="PS50885">
    <property type="entry name" value="HAMP"/>
    <property type="match status" value="2"/>
</dbReference>
<dbReference type="Gene3D" id="6.10.250.1910">
    <property type="match status" value="1"/>
</dbReference>
<dbReference type="GO" id="GO:0016020">
    <property type="term" value="C:membrane"/>
    <property type="evidence" value="ECO:0007669"/>
    <property type="project" value="InterPro"/>
</dbReference>
<name>A0AAV3TEP8_9EURY</name>
<dbReference type="PROSITE" id="PS50111">
    <property type="entry name" value="CHEMOTAXIS_TRANSDUC_2"/>
    <property type="match status" value="1"/>
</dbReference>
<feature type="coiled-coil region" evidence="4">
    <location>
        <begin position="544"/>
        <end position="578"/>
    </location>
</feature>
<feature type="transmembrane region" description="Helical" evidence="6">
    <location>
        <begin position="297"/>
        <end position="319"/>
    </location>
</feature>
<feature type="compositionally biased region" description="Basic and acidic residues" evidence="5">
    <location>
        <begin position="768"/>
        <end position="784"/>
    </location>
</feature>
<evidence type="ECO:0000256" key="5">
    <source>
        <dbReference type="SAM" id="MobiDB-lite"/>
    </source>
</evidence>
<evidence type="ECO:0000259" key="8">
    <source>
        <dbReference type="PROSITE" id="PS50885"/>
    </source>
</evidence>
<dbReference type="EMBL" id="BAAADV010000008">
    <property type="protein sequence ID" value="GAA0682808.1"/>
    <property type="molecule type" value="Genomic_DNA"/>
</dbReference>
<evidence type="ECO:0000256" key="4">
    <source>
        <dbReference type="SAM" id="Coils"/>
    </source>
</evidence>
<feature type="compositionally biased region" description="Basic and acidic residues" evidence="5">
    <location>
        <begin position="749"/>
        <end position="760"/>
    </location>
</feature>
<dbReference type="AlphaFoldDB" id="A0AAV3TEP8"/>
<dbReference type="Pfam" id="PF00015">
    <property type="entry name" value="MCPsignal"/>
    <property type="match status" value="1"/>
</dbReference>
<dbReference type="SMART" id="SM00304">
    <property type="entry name" value="HAMP"/>
    <property type="match status" value="2"/>
</dbReference>
<evidence type="ECO:0000256" key="2">
    <source>
        <dbReference type="ARBA" id="ARBA00029447"/>
    </source>
</evidence>
<feature type="coiled-coil region" evidence="4">
    <location>
        <begin position="608"/>
        <end position="642"/>
    </location>
</feature>
<reference evidence="9 10" key="1">
    <citation type="journal article" date="2019" name="Int. J. Syst. Evol. Microbiol.">
        <title>The Global Catalogue of Microorganisms (GCM) 10K type strain sequencing project: providing services to taxonomists for standard genome sequencing and annotation.</title>
        <authorList>
            <consortium name="The Broad Institute Genomics Platform"/>
            <consortium name="The Broad Institute Genome Sequencing Center for Infectious Disease"/>
            <person name="Wu L."/>
            <person name="Ma J."/>
        </authorList>
    </citation>
    <scope>NUCLEOTIDE SEQUENCE [LARGE SCALE GENOMIC DNA]</scope>
    <source>
        <strain evidence="9 10">JCM 16328</strain>
    </source>
</reference>
<dbReference type="InterPro" id="IPR004089">
    <property type="entry name" value="MCPsignal_dom"/>
</dbReference>
<feature type="compositionally biased region" description="Basic and acidic residues" evidence="5">
    <location>
        <begin position="793"/>
        <end position="804"/>
    </location>
</feature>
<dbReference type="PANTHER" id="PTHR32089">
    <property type="entry name" value="METHYL-ACCEPTING CHEMOTAXIS PROTEIN MCPB"/>
    <property type="match status" value="1"/>
</dbReference>
<gene>
    <name evidence="9" type="primary">htr6</name>
    <name evidence="9" type="ORF">GCM10009020_35170</name>
</gene>
<dbReference type="Gene3D" id="1.10.287.950">
    <property type="entry name" value="Methyl-accepting chemotaxis protein"/>
    <property type="match status" value="1"/>
</dbReference>
<keyword evidence="6" id="KW-1133">Transmembrane helix</keyword>
<evidence type="ECO:0000313" key="10">
    <source>
        <dbReference type="Proteomes" id="UP001500420"/>
    </source>
</evidence>
<accession>A0AAV3TEP8</accession>
<dbReference type="CDD" id="cd06225">
    <property type="entry name" value="HAMP"/>
    <property type="match status" value="2"/>
</dbReference>
<dbReference type="PRINTS" id="PR00260">
    <property type="entry name" value="CHEMTRNSDUCR"/>
</dbReference>
<feature type="domain" description="Methyl-accepting transducer" evidence="7">
    <location>
        <begin position="466"/>
        <end position="703"/>
    </location>
</feature>
<feature type="domain" description="HAMP" evidence="8">
    <location>
        <begin position="407"/>
        <end position="447"/>
    </location>
</feature>
<feature type="compositionally biased region" description="Polar residues" evidence="5">
    <location>
        <begin position="461"/>
        <end position="483"/>
    </location>
</feature>
<dbReference type="SUPFAM" id="SSF158472">
    <property type="entry name" value="HAMP domain-like"/>
    <property type="match status" value="1"/>
</dbReference>